<feature type="compositionally biased region" description="Polar residues" evidence="1">
    <location>
        <begin position="639"/>
        <end position="657"/>
    </location>
</feature>
<keyword evidence="3" id="KW-1185">Reference proteome</keyword>
<reference evidence="2 3" key="1">
    <citation type="submission" date="2020-05" db="EMBL/GenBank/DDBJ databases">
        <title>Aquincola sp. isolate from soil.</title>
        <authorList>
            <person name="Han J."/>
            <person name="Kim D.-U."/>
        </authorList>
    </citation>
    <scope>NUCLEOTIDE SEQUENCE [LARGE SCALE GENOMIC DNA]</scope>
    <source>
        <strain evidence="2 3">S2</strain>
    </source>
</reference>
<dbReference type="InterPro" id="IPR013783">
    <property type="entry name" value="Ig-like_fold"/>
</dbReference>
<proteinExistence type="predicted"/>
<gene>
    <name evidence="2" type="ORF">HLB44_06395</name>
</gene>
<feature type="region of interest" description="Disordered" evidence="1">
    <location>
        <begin position="639"/>
        <end position="676"/>
    </location>
</feature>
<organism evidence="2 3">
    <name type="scientific">Pseudaquabacterium terrae</name>
    <dbReference type="NCBI Taxonomy" id="2732868"/>
    <lineage>
        <taxon>Bacteria</taxon>
        <taxon>Pseudomonadati</taxon>
        <taxon>Pseudomonadota</taxon>
        <taxon>Betaproteobacteria</taxon>
        <taxon>Burkholderiales</taxon>
        <taxon>Sphaerotilaceae</taxon>
        <taxon>Pseudaquabacterium</taxon>
    </lineage>
</organism>
<evidence type="ECO:0008006" key="4">
    <source>
        <dbReference type="Google" id="ProtNLM"/>
    </source>
</evidence>
<accession>A0ABX2ECQ9</accession>
<dbReference type="Gene3D" id="2.60.40.10">
    <property type="entry name" value="Immunoglobulins"/>
    <property type="match status" value="4"/>
</dbReference>
<evidence type="ECO:0000313" key="3">
    <source>
        <dbReference type="Proteomes" id="UP000737171"/>
    </source>
</evidence>
<evidence type="ECO:0000256" key="1">
    <source>
        <dbReference type="SAM" id="MobiDB-lite"/>
    </source>
</evidence>
<dbReference type="PROSITE" id="PS51257">
    <property type="entry name" value="PROKAR_LIPOPROTEIN"/>
    <property type="match status" value="1"/>
</dbReference>
<dbReference type="InterPro" id="IPR008964">
    <property type="entry name" value="Invasin/intimin_cell_adhesion"/>
</dbReference>
<comment type="caution">
    <text evidence="2">The sequence shown here is derived from an EMBL/GenBank/DDBJ whole genome shotgun (WGS) entry which is preliminary data.</text>
</comment>
<evidence type="ECO:0000313" key="2">
    <source>
        <dbReference type="EMBL" id="NRF66607.1"/>
    </source>
</evidence>
<dbReference type="SUPFAM" id="SSF49373">
    <property type="entry name" value="Invasin/intimin cell-adhesion fragments"/>
    <property type="match status" value="4"/>
</dbReference>
<name>A0ABX2ECQ9_9BURK</name>
<dbReference type="Proteomes" id="UP000737171">
    <property type="component" value="Unassembled WGS sequence"/>
</dbReference>
<dbReference type="EMBL" id="JABRWJ010000002">
    <property type="protein sequence ID" value="NRF66607.1"/>
    <property type="molecule type" value="Genomic_DNA"/>
</dbReference>
<protein>
    <recommendedName>
        <fullName evidence="4">Big-1 domain-containing protein</fullName>
    </recommendedName>
</protein>
<sequence>MNAHAGKGLMLWRAWIAAMMALLLAACGGGGSGGTPFIGTPGNPTVANLVLVLSSSTIANSGTATVNATVTAVDANNNAVANVPVTISANNNATVTVPDTKTGADGKLVAEIGIGSDRSPRTITITAQSGSLTKTATLQVVESASGAADLTLALSSSLLNNSGTQSVKATVVAVDGNRNTIAGIPVTLAVNNGATIKVASAVTDADGKITGDISIGEDKGNRTVTVTATSGTLSRTATVQVTGAELKSTLLPAAISVGEPGKVQFRLLDVSGNPITQRPVTVTGPGGVQTTGTTNANGDFEYTYTAPAVAGELVIRASAAGVENVSTVQVQSGSVVIPGVTTLVQSASVSASPSVVPVNTPTTNNQSTVRALFLAANNAPVKNIRVRFDLDGDKQSIGGTFTSGATTVYSDANGVATTSYVPGSRLSPTDGVTIRACWDYNDFAAADCPRQAKTTLTVISQALSVTIGTNNLILEDATELKYVKRYVVQVVDSSGLAAADVQVSATVDLLQYYKGFWIIAGDHWEQQTKATCDNEDLNRNGVAEVFSNGVVEDVNNSFNLTNGRPALEPRKADVAVSFEGGNRTNTSGSVVLRLEYPKDVGSWVKFNLVIGAAGVAGTEGRANFVAVLPVPADEVNDINASPSFVTSPYGTQASTTKPSREPGNPAPPAMLCENPN</sequence>